<sequence>MLFGDADITSDEVEHEAPGPKRGSGNEGESIKERSPDWDKHDENRSSVPFVGVEEAEEEPCELFPETRFDVVIPKTSSNLRREMLFVNVRKKPEKCEVINEWGI</sequence>
<protein>
    <submittedName>
        <fullName evidence="2">Uncharacterized protein</fullName>
    </submittedName>
</protein>
<dbReference type="Proteomes" id="UP000027135">
    <property type="component" value="Unassembled WGS sequence"/>
</dbReference>
<gene>
    <name evidence="2" type="ORF">L798_02878</name>
</gene>
<evidence type="ECO:0000313" key="2">
    <source>
        <dbReference type="EMBL" id="KDR07654.1"/>
    </source>
</evidence>
<proteinExistence type="predicted"/>
<accession>A0A067QGX0</accession>
<dbReference type="AlphaFoldDB" id="A0A067QGX0"/>
<name>A0A067QGX0_ZOONE</name>
<feature type="region of interest" description="Disordered" evidence="1">
    <location>
        <begin position="1"/>
        <end position="52"/>
    </location>
</feature>
<evidence type="ECO:0000256" key="1">
    <source>
        <dbReference type="SAM" id="MobiDB-lite"/>
    </source>
</evidence>
<evidence type="ECO:0000313" key="3">
    <source>
        <dbReference type="Proteomes" id="UP000027135"/>
    </source>
</evidence>
<reference evidence="2 3" key="1">
    <citation type="journal article" date="2014" name="Nat. Commun.">
        <title>Molecular traces of alternative social organization in a termite genome.</title>
        <authorList>
            <person name="Terrapon N."/>
            <person name="Li C."/>
            <person name="Robertson H.M."/>
            <person name="Ji L."/>
            <person name="Meng X."/>
            <person name="Booth W."/>
            <person name="Chen Z."/>
            <person name="Childers C.P."/>
            <person name="Glastad K.M."/>
            <person name="Gokhale K."/>
            <person name="Gowin J."/>
            <person name="Gronenberg W."/>
            <person name="Hermansen R.A."/>
            <person name="Hu H."/>
            <person name="Hunt B.G."/>
            <person name="Huylmans A.K."/>
            <person name="Khalil S.M."/>
            <person name="Mitchell R.D."/>
            <person name="Munoz-Torres M.C."/>
            <person name="Mustard J.A."/>
            <person name="Pan H."/>
            <person name="Reese J.T."/>
            <person name="Scharf M.E."/>
            <person name="Sun F."/>
            <person name="Vogel H."/>
            <person name="Xiao J."/>
            <person name="Yang W."/>
            <person name="Yang Z."/>
            <person name="Yang Z."/>
            <person name="Zhou J."/>
            <person name="Zhu J."/>
            <person name="Brent C.S."/>
            <person name="Elsik C.G."/>
            <person name="Goodisman M.A."/>
            <person name="Liberles D.A."/>
            <person name="Roe R.M."/>
            <person name="Vargo E.L."/>
            <person name="Vilcinskas A."/>
            <person name="Wang J."/>
            <person name="Bornberg-Bauer E."/>
            <person name="Korb J."/>
            <person name="Zhang G."/>
            <person name="Liebig J."/>
        </authorList>
    </citation>
    <scope>NUCLEOTIDE SEQUENCE [LARGE SCALE GENOMIC DNA]</scope>
    <source>
        <tissue evidence="2">Whole organism</tissue>
    </source>
</reference>
<dbReference type="EMBL" id="KK853431">
    <property type="protein sequence ID" value="KDR07654.1"/>
    <property type="molecule type" value="Genomic_DNA"/>
</dbReference>
<organism evidence="2 3">
    <name type="scientific">Zootermopsis nevadensis</name>
    <name type="common">Dampwood termite</name>
    <dbReference type="NCBI Taxonomy" id="136037"/>
    <lineage>
        <taxon>Eukaryota</taxon>
        <taxon>Metazoa</taxon>
        <taxon>Ecdysozoa</taxon>
        <taxon>Arthropoda</taxon>
        <taxon>Hexapoda</taxon>
        <taxon>Insecta</taxon>
        <taxon>Pterygota</taxon>
        <taxon>Neoptera</taxon>
        <taxon>Polyneoptera</taxon>
        <taxon>Dictyoptera</taxon>
        <taxon>Blattodea</taxon>
        <taxon>Blattoidea</taxon>
        <taxon>Termitoidae</taxon>
        <taxon>Termopsidae</taxon>
        <taxon>Zootermopsis</taxon>
    </lineage>
</organism>
<feature type="compositionally biased region" description="Basic and acidic residues" evidence="1">
    <location>
        <begin position="29"/>
        <end position="45"/>
    </location>
</feature>
<keyword evidence="3" id="KW-1185">Reference proteome</keyword>
<dbReference type="InParanoid" id="A0A067QGX0"/>